<sequence length="290" mass="32919">MQTQRSLSSAAKLTVRVVPREVVCEEADAILHYLEHRPVPTNRQRIQNNLAPAKRQWFESSSSDFEERVVRDIGKYHATEQQQLLRAVRAFHGHGTQRPYVLGTELRAQQRAERERAAEQERKTSAYIARSYRFDFEQRGRPRPLSQLQTSRLGPLAAWALGDADRQRLKEMRERKLGVRAERAMAGAQVGQCGRREAPGGGPGINRSDKALKVRRGTDYDAGVQAAFKKVSAHAPEWRVNEHDRRMQQPPRGAEGLGPGKYDTAPFPDGRVRREVEAELRRLAAESRGE</sequence>
<organism evidence="2">
    <name type="scientific">Spironucleus salmonicida</name>
    <dbReference type="NCBI Taxonomy" id="348837"/>
    <lineage>
        <taxon>Eukaryota</taxon>
        <taxon>Metamonada</taxon>
        <taxon>Diplomonadida</taxon>
        <taxon>Hexamitidae</taxon>
        <taxon>Hexamitinae</taxon>
        <taxon>Spironucleus</taxon>
    </lineage>
</organism>
<name>V6LSX7_9EUKA</name>
<accession>V6LSX7</accession>
<dbReference type="VEuPathDB" id="GiardiaDB:SS50377_28165"/>
<evidence type="ECO:0000256" key="1">
    <source>
        <dbReference type="SAM" id="MobiDB-lite"/>
    </source>
</evidence>
<dbReference type="EMBL" id="AUWU02000008">
    <property type="protein sequence ID" value="KAH0570186.1"/>
    <property type="molecule type" value="Genomic_DNA"/>
</dbReference>
<reference evidence="3" key="2">
    <citation type="submission" date="2020-12" db="EMBL/GenBank/DDBJ databases">
        <title>New Spironucleus salmonicida genome in near-complete chromosomes.</title>
        <authorList>
            <person name="Xu F."/>
            <person name="Kurt Z."/>
            <person name="Jimenez-Gonzalez A."/>
            <person name="Astvaldsson A."/>
            <person name="Andersson J.O."/>
            <person name="Svard S.G."/>
        </authorList>
    </citation>
    <scope>NUCLEOTIDE SEQUENCE</scope>
    <source>
        <strain evidence="3">ATCC 50377</strain>
    </source>
</reference>
<dbReference type="AlphaFoldDB" id="V6LSX7"/>
<feature type="region of interest" description="Disordered" evidence="1">
    <location>
        <begin position="188"/>
        <end position="210"/>
    </location>
</feature>
<evidence type="ECO:0000313" key="2">
    <source>
        <dbReference type="EMBL" id="EST47675.1"/>
    </source>
</evidence>
<evidence type="ECO:0000313" key="3">
    <source>
        <dbReference type="EMBL" id="KAH0570186.1"/>
    </source>
</evidence>
<gene>
    <name evidence="2" type="ORF">SS50377_12261</name>
    <name evidence="3" type="ORF">SS50377_28161</name>
    <name evidence="4" type="ORF">SS50377_28165</name>
</gene>
<dbReference type="Proteomes" id="UP000018208">
    <property type="component" value="Unassembled WGS sequence"/>
</dbReference>
<keyword evidence="5" id="KW-1185">Reference proteome</keyword>
<reference evidence="2 3" key="1">
    <citation type="journal article" date="2014" name="PLoS Genet.">
        <title>The Genome of Spironucleus salmonicida Highlights a Fish Pathogen Adapted to Fluctuating Environments.</title>
        <authorList>
            <person name="Xu F."/>
            <person name="Jerlstrom-Hultqvist J."/>
            <person name="Einarsson E."/>
            <person name="Astvaldsson A."/>
            <person name="Svard S.G."/>
            <person name="Andersson J.O."/>
        </authorList>
    </citation>
    <scope>NUCLEOTIDE SEQUENCE</scope>
    <source>
        <strain evidence="3">ATCC 50377</strain>
    </source>
</reference>
<evidence type="ECO:0000313" key="5">
    <source>
        <dbReference type="Proteomes" id="UP000018208"/>
    </source>
</evidence>
<evidence type="ECO:0000313" key="4">
    <source>
        <dbReference type="EMBL" id="KAH0570190.1"/>
    </source>
</evidence>
<dbReference type="EMBL" id="AUWU02000008">
    <property type="protein sequence ID" value="KAH0570190.1"/>
    <property type="molecule type" value="Genomic_DNA"/>
</dbReference>
<feature type="region of interest" description="Disordered" evidence="1">
    <location>
        <begin position="235"/>
        <end position="273"/>
    </location>
</feature>
<protein>
    <submittedName>
        <fullName evidence="2">Uncharacterized protein</fullName>
    </submittedName>
</protein>
<proteinExistence type="predicted"/>
<feature type="compositionally biased region" description="Basic and acidic residues" evidence="1">
    <location>
        <begin position="236"/>
        <end position="247"/>
    </location>
</feature>
<dbReference type="VEuPathDB" id="GiardiaDB:SS50377_28161"/>
<dbReference type="EMBL" id="KI546037">
    <property type="protein sequence ID" value="EST47675.1"/>
    <property type="molecule type" value="Genomic_DNA"/>
</dbReference>